<evidence type="ECO:0000259" key="6">
    <source>
        <dbReference type="Pfam" id="PF07715"/>
    </source>
</evidence>
<dbReference type="GO" id="GO:0009279">
    <property type="term" value="C:cell outer membrane"/>
    <property type="evidence" value="ECO:0007669"/>
    <property type="project" value="UniProtKB-SubCell"/>
</dbReference>
<protein>
    <submittedName>
        <fullName evidence="7">TonB-dependent receptor</fullName>
    </submittedName>
</protein>
<feature type="domain" description="TonB-dependent receptor plug" evidence="6">
    <location>
        <begin position="63"/>
        <end position="164"/>
    </location>
</feature>
<keyword evidence="7" id="KW-0675">Receptor</keyword>
<dbReference type="InterPro" id="IPR010104">
    <property type="entry name" value="TonB_rcpt_bac"/>
</dbReference>
<name>A0A520ME67_9GAMM</name>
<dbReference type="Gene3D" id="2.170.130.10">
    <property type="entry name" value="TonB-dependent receptor, plug domain"/>
    <property type="match status" value="1"/>
</dbReference>
<accession>A0A520ME67</accession>
<dbReference type="EMBL" id="SHBP01000010">
    <property type="protein sequence ID" value="RZO19523.1"/>
    <property type="molecule type" value="Genomic_DNA"/>
</dbReference>
<sequence>MIHEVKFKRQLLAGSIALAVTGIAYGQESEQNDVVSSEVADDVIEEIIVTGIRASMQRSMDIKRDSKGIVDGISAEDMGKFPDTNLAESLQRITGVAIERDRGEGSKITVRGFGPDFNIVTFNSRQMPTTGGRSFDFGNIASEGISAVEVYKSGRANVPTGGIGAVVNVKTNKPLAIPGLRAVVSAKGVHDPGTRNGNSANPEISGLFSQTFKNDTIGVALSLSSQKRDGGTQSVTTQNFMGRTFVTQDDIDNSSSAAEWGSIAVGDPSAVGFPSEVTDGIYAIPTNIQYNLDDFRRERVNGQLTLQWRPTDTVTGTLDYTYAENQINTQHQDLSAWFDPGCSTRESEWVQEGNIWSPTKYTQVGCAADNLQGVGLYASIDENKSAGFNIDWQANENLTLNLDYHDSSGESRPNSKHGSGGSMAVAALNRITTSGYFTAEGMPVLEVQLGERNSYNQISRIDEINANDMQLSGSSFGSYNNRMDVEQLQLDGQYNFEAGHSVTFGVARVEVSNRGQSKGVTRNAWSGVGVPGDIADLLSIDSIEGVFSGIQGSDDPRQVTDFFTWDFQALIDRAEQLLSEGSHGDVVGDGGPCLTGFCPSYNFDLDEVTTETSDSAYIQAHWVGDFFDRPVNLYYGVRYEQTDVHSEALVPLYDRVEWSIIDNRFNLYQQKDADGNTIQGFSEIDGAYSMFLPSLDFDLELIDDLILRASYSLTVTRPVYNDLKGALIIDYLGSDGGGGRRGNPQLLPMESANIDLSLEWYYDEGSYFSAGFWSKDVDNFIVNSTFENQPLFQNLFTPINGDLYDQAVEALTGGDPRFDFDLGDLNTYYAENFANEPGVNVTGEGDEVEVVVTGTSNDPIAIFDVTIPINQRETKVEGWELMMQHTFGESGFGFQANYTIVDGDLDYDINLNEEQWVVPGMSNTANLVGFYDKDGLQVRLAVNWRDQFLASAGRDPLFVEEYYQIDMNLSYEINDNLSLFIEGINLTEEDQRIHGRSTYQVREYAVGHARYNLGARYSF</sequence>
<keyword evidence="3" id="KW-0998">Cell outer membrane</keyword>
<dbReference type="InterPro" id="IPR037066">
    <property type="entry name" value="Plug_dom_sf"/>
</dbReference>
<dbReference type="NCBIfam" id="TIGR01782">
    <property type="entry name" value="TonB-Xanth-Caul"/>
    <property type="match status" value="1"/>
</dbReference>
<evidence type="ECO:0000256" key="4">
    <source>
        <dbReference type="RuleBase" id="RU003357"/>
    </source>
</evidence>
<keyword evidence="4" id="KW-0798">TonB box</keyword>
<comment type="subcellular location">
    <subcellularLocation>
        <location evidence="1 4">Cell outer membrane</location>
    </subcellularLocation>
</comment>
<evidence type="ECO:0000256" key="2">
    <source>
        <dbReference type="ARBA" id="ARBA00023136"/>
    </source>
</evidence>
<dbReference type="Gene3D" id="2.40.170.20">
    <property type="entry name" value="TonB-dependent receptor, beta-barrel domain"/>
    <property type="match status" value="1"/>
</dbReference>
<dbReference type="InterPro" id="IPR012910">
    <property type="entry name" value="Plug_dom"/>
</dbReference>
<proteinExistence type="inferred from homology"/>
<comment type="caution">
    <text evidence="7">The sequence shown here is derived from an EMBL/GenBank/DDBJ whole genome shotgun (WGS) entry which is preliminary data.</text>
</comment>
<reference evidence="7 8" key="1">
    <citation type="submission" date="2019-02" db="EMBL/GenBank/DDBJ databases">
        <title>Prokaryotic population dynamics and viral predation in marine succession experiment using metagenomics: the confinement effect.</title>
        <authorList>
            <person name="Haro-Moreno J.M."/>
            <person name="Rodriguez-Valera F."/>
            <person name="Lopez-Perez M."/>
        </authorList>
    </citation>
    <scope>NUCLEOTIDE SEQUENCE [LARGE SCALE GENOMIC DNA]</scope>
    <source>
        <strain evidence="7">MED-G170</strain>
    </source>
</reference>
<evidence type="ECO:0000256" key="1">
    <source>
        <dbReference type="ARBA" id="ARBA00004442"/>
    </source>
</evidence>
<evidence type="ECO:0000313" key="8">
    <source>
        <dbReference type="Proteomes" id="UP000315889"/>
    </source>
</evidence>
<dbReference type="SUPFAM" id="SSF56935">
    <property type="entry name" value="Porins"/>
    <property type="match status" value="1"/>
</dbReference>
<evidence type="ECO:0000259" key="5">
    <source>
        <dbReference type="Pfam" id="PF00593"/>
    </source>
</evidence>
<dbReference type="Pfam" id="PF00593">
    <property type="entry name" value="TonB_dep_Rec_b-barrel"/>
    <property type="match status" value="1"/>
</dbReference>
<dbReference type="Proteomes" id="UP000315889">
    <property type="component" value="Unassembled WGS sequence"/>
</dbReference>
<evidence type="ECO:0000256" key="3">
    <source>
        <dbReference type="ARBA" id="ARBA00023237"/>
    </source>
</evidence>
<dbReference type="PANTHER" id="PTHR40980">
    <property type="entry name" value="PLUG DOMAIN-CONTAINING PROTEIN"/>
    <property type="match status" value="1"/>
</dbReference>
<dbReference type="Pfam" id="PF07715">
    <property type="entry name" value="Plug"/>
    <property type="match status" value="1"/>
</dbReference>
<feature type="domain" description="TonB-dependent receptor-like beta-barrel" evidence="5">
    <location>
        <begin position="472"/>
        <end position="986"/>
    </location>
</feature>
<keyword evidence="2 4" id="KW-0472">Membrane</keyword>
<dbReference type="InterPro" id="IPR000531">
    <property type="entry name" value="Beta-barrel_TonB"/>
</dbReference>
<comment type="similarity">
    <text evidence="4">Belongs to the TonB-dependent receptor family.</text>
</comment>
<gene>
    <name evidence="7" type="ORF">EVB03_07325</name>
</gene>
<evidence type="ECO:0000313" key="7">
    <source>
        <dbReference type="EMBL" id="RZO19523.1"/>
    </source>
</evidence>
<dbReference type="AlphaFoldDB" id="A0A520ME67"/>
<dbReference type="PANTHER" id="PTHR40980:SF3">
    <property type="entry name" value="TONB-DEPENDENT RECEPTOR-LIKE BETA-BARREL DOMAIN-CONTAINING PROTEIN"/>
    <property type="match status" value="1"/>
</dbReference>
<organism evidence="7 8">
    <name type="scientific">SAR92 clade bacterium</name>
    <dbReference type="NCBI Taxonomy" id="2315479"/>
    <lineage>
        <taxon>Bacteria</taxon>
        <taxon>Pseudomonadati</taxon>
        <taxon>Pseudomonadota</taxon>
        <taxon>Gammaproteobacteria</taxon>
        <taxon>Cellvibrionales</taxon>
        <taxon>Porticoccaceae</taxon>
        <taxon>SAR92 clade</taxon>
    </lineage>
</organism>
<dbReference type="InterPro" id="IPR036942">
    <property type="entry name" value="Beta-barrel_TonB_sf"/>
</dbReference>